<name>A0A7K4Z488_BUCAB</name>
<feature type="non-terminal residue" evidence="5">
    <location>
        <position position="168"/>
    </location>
</feature>
<dbReference type="InterPro" id="IPR017243">
    <property type="entry name" value="Bloc1s5"/>
</dbReference>
<dbReference type="AlphaFoldDB" id="A0A7K4Z488"/>
<proteinExistence type="inferred from homology"/>
<keyword evidence="6" id="KW-1185">Reference proteome</keyword>
<dbReference type="PIRSF" id="PIRSF037610">
    <property type="entry name" value="BLOC-1_complex_muted_subunit"/>
    <property type="match status" value="1"/>
</dbReference>
<gene>
    <name evidence="5" type="primary">Bloc1s5</name>
    <name evidence="5" type="ORF">BUCABY_R14848</name>
</gene>
<dbReference type="Pfam" id="PF14942">
    <property type="entry name" value="Muted"/>
    <property type="match status" value="1"/>
</dbReference>
<dbReference type="Proteomes" id="UP000551127">
    <property type="component" value="Unassembled WGS sequence"/>
</dbReference>
<evidence type="ECO:0000313" key="5">
    <source>
        <dbReference type="EMBL" id="NWR66180.1"/>
    </source>
</evidence>
<evidence type="ECO:0000256" key="2">
    <source>
        <dbReference type="ARBA" id="ARBA00019580"/>
    </source>
</evidence>
<organism evidence="5 6">
    <name type="scientific">Bucorvus abyssinicus</name>
    <name type="common">Northern ground-hornbill</name>
    <name type="synonym">Abyssinian ground-hornbill</name>
    <dbReference type="NCBI Taxonomy" id="153643"/>
    <lineage>
        <taxon>Eukaryota</taxon>
        <taxon>Metazoa</taxon>
        <taxon>Chordata</taxon>
        <taxon>Craniata</taxon>
        <taxon>Vertebrata</taxon>
        <taxon>Euteleostomi</taxon>
        <taxon>Archelosauria</taxon>
        <taxon>Archosauria</taxon>
        <taxon>Dinosauria</taxon>
        <taxon>Saurischia</taxon>
        <taxon>Theropoda</taxon>
        <taxon>Coelurosauria</taxon>
        <taxon>Aves</taxon>
        <taxon>Neognathae</taxon>
        <taxon>Neoaves</taxon>
        <taxon>Telluraves</taxon>
        <taxon>Coraciimorphae</taxon>
        <taxon>Bucerotiformes</taxon>
        <taxon>Bucorvidae</taxon>
        <taxon>Bucorvus</taxon>
    </lineage>
</organism>
<dbReference type="EMBL" id="VYZL01005329">
    <property type="protein sequence ID" value="NWR66180.1"/>
    <property type="molecule type" value="Genomic_DNA"/>
</dbReference>
<accession>A0A7K4Z488</accession>
<dbReference type="GO" id="GO:0031083">
    <property type="term" value="C:BLOC-1 complex"/>
    <property type="evidence" value="ECO:0007669"/>
    <property type="project" value="InterPro"/>
</dbReference>
<dbReference type="OrthoDB" id="18964at2759"/>
<feature type="coiled-coil region" evidence="4">
    <location>
        <begin position="90"/>
        <end position="168"/>
    </location>
</feature>
<protein>
    <recommendedName>
        <fullName evidence="2">Biogenesis of lysosome-related organelles complex 1 subunit 5</fullName>
    </recommendedName>
    <alternativeName>
        <fullName evidence="3">Protein Muted homolog</fullName>
    </alternativeName>
</protein>
<dbReference type="PANTHER" id="PTHR31784">
    <property type="entry name" value="BIOGENESIS OF LYSOSOME-RELATED ORGANELLES COMPLEX 1 SUBUNIT 5"/>
    <property type="match status" value="1"/>
</dbReference>
<evidence type="ECO:0000313" key="6">
    <source>
        <dbReference type="Proteomes" id="UP000551127"/>
    </source>
</evidence>
<sequence>GRRWESLAAGSPIQPIIKDVGEIYSRLLDHRPVIQGEIRYFIKEFEEKRGLRELRVLENLKSTIFETNEDVLPKCEQAMRDSWSETFQRLQAASNRMQTLQEREHEQRKLQADKQLAREEKHIAHWEEFMREQQSRWAEVDEEHRKAMERLREQYAEMEKELAKHASF</sequence>
<dbReference type="PANTHER" id="PTHR31784:SF2">
    <property type="entry name" value="BIOGENESIS OF LYSOSOME-RELATED ORGANELLES COMPLEX 1 SUBUNIT 5"/>
    <property type="match status" value="1"/>
</dbReference>
<comment type="similarity">
    <text evidence="1">Belongs to the BLOC1S5 family.</text>
</comment>
<evidence type="ECO:0000256" key="4">
    <source>
        <dbReference type="SAM" id="Coils"/>
    </source>
</evidence>
<dbReference type="GO" id="GO:0030133">
    <property type="term" value="C:transport vesicle"/>
    <property type="evidence" value="ECO:0007669"/>
    <property type="project" value="InterPro"/>
</dbReference>
<evidence type="ECO:0000256" key="1">
    <source>
        <dbReference type="ARBA" id="ARBA00010754"/>
    </source>
</evidence>
<comment type="caution">
    <text evidence="5">The sequence shown here is derived from an EMBL/GenBank/DDBJ whole genome shotgun (WGS) entry which is preliminary data.</text>
</comment>
<reference evidence="5 6" key="1">
    <citation type="submission" date="2019-09" db="EMBL/GenBank/DDBJ databases">
        <title>Bird 10,000 Genomes (B10K) Project - Family phase.</title>
        <authorList>
            <person name="Zhang G."/>
        </authorList>
    </citation>
    <scope>NUCLEOTIDE SEQUENCE [LARGE SCALE GENOMIC DNA]</scope>
    <source>
        <strain evidence="5">B10K-DU-012-80</strain>
    </source>
</reference>
<evidence type="ECO:0000256" key="3">
    <source>
        <dbReference type="ARBA" id="ARBA00031992"/>
    </source>
</evidence>
<feature type="non-terminal residue" evidence="5">
    <location>
        <position position="1"/>
    </location>
</feature>
<keyword evidence="4" id="KW-0175">Coiled coil</keyword>